<evidence type="ECO:0000256" key="1">
    <source>
        <dbReference type="ARBA" id="ARBA00023157"/>
    </source>
</evidence>
<dbReference type="SUPFAM" id="SSF56436">
    <property type="entry name" value="C-type lectin-like"/>
    <property type="match status" value="1"/>
</dbReference>
<proteinExistence type="predicted"/>
<keyword evidence="4" id="KW-1185">Reference proteome</keyword>
<dbReference type="PROSITE" id="PS50041">
    <property type="entry name" value="C_TYPE_LECTIN_2"/>
    <property type="match status" value="1"/>
</dbReference>
<accession>A0ABV0YEL3</accession>
<sequence>MAQTRADPVPDDGSADEEQVDLLQRADLCPSGWTQFNSRCFKYVPRPLSWAAAERNCLSMGANLASVQDMNEYHQIQSVIQIASSMSKGTWIGGTNAQELNIWLWTDGSRFSYTHWCPGEPNNDGNQYCLEMNFSAEKCWDDLQCANQLPSVCAKKVQSV</sequence>
<evidence type="ECO:0000313" key="3">
    <source>
        <dbReference type="EMBL" id="MEQ2292097.1"/>
    </source>
</evidence>
<gene>
    <name evidence="3" type="ORF">AMECASPLE_019600</name>
</gene>
<dbReference type="CDD" id="cd00037">
    <property type="entry name" value="CLECT"/>
    <property type="match status" value="1"/>
</dbReference>
<evidence type="ECO:0000313" key="4">
    <source>
        <dbReference type="Proteomes" id="UP001469553"/>
    </source>
</evidence>
<dbReference type="PROSITE" id="PS00615">
    <property type="entry name" value="C_TYPE_LECTIN_1"/>
    <property type="match status" value="1"/>
</dbReference>
<keyword evidence="1" id="KW-1015">Disulfide bond</keyword>
<dbReference type="InterPro" id="IPR016186">
    <property type="entry name" value="C-type_lectin-like/link_sf"/>
</dbReference>
<dbReference type="PANTHER" id="PTHR22803">
    <property type="entry name" value="MANNOSE, PHOSPHOLIPASE, LECTIN RECEPTOR RELATED"/>
    <property type="match status" value="1"/>
</dbReference>
<dbReference type="SMART" id="SM00034">
    <property type="entry name" value="CLECT"/>
    <property type="match status" value="1"/>
</dbReference>
<dbReference type="Pfam" id="PF00059">
    <property type="entry name" value="Lectin_C"/>
    <property type="match status" value="1"/>
</dbReference>
<feature type="domain" description="C-type lectin" evidence="2">
    <location>
        <begin position="36"/>
        <end position="154"/>
    </location>
</feature>
<name>A0ABV0YEL3_9TELE</name>
<dbReference type="Gene3D" id="3.10.100.10">
    <property type="entry name" value="Mannose-Binding Protein A, subunit A"/>
    <property type="match status" value="1"/>
</dbReference>
<dbReference type="InterPro" id="IPR001304">
    <property type="entry name" value="C-type_lectin-like"/>
</dbReference>
<protein>
    <recommendedName>
        <fullName evidence="2">C-type lectin domain-containing protein</fullName>
    </recommendedName>
</protein>
<evidence type="ECO:0000259" key="2">
    <source>
        <dbReference type="PROSITE" id="PS50041"/>
    </source>
</evidence>
<dbReference type="InterPro" id="IPR016187">
    <property type="entry name" value="CTDL_fold"/>
</dbReference>
<reference evidence="3 4" key="1">
    <citation type="submission" date="2021-06" db="EMBL/GenBank/DDBJ databases">
        <authorList>
            <person name="Palmer J.M."/>
        </authorList>
    </citation>
    <scope>NUCLEOTIDE SEQUENCE [LARGE SCALE GENOMIC DNA]</scope>
    <source>
        <strain evidence="3 4">AS_MEX2019</strain>
        <tissue evidence="3">Muscle</tissue>
    </source>
</reference>
<dbReference type="EMBL" id="JAHRIP010029806">
    <property type="protein sequence ID" value="MEQ2292097.1"/>
    <property type="molecule type" value="Genomic_DNA"/>
</dbReference>
<dbReference type="InterPro" id="IPR050111">
    <property type="entry name" value="C-type_lectin/snaclec_domain"/>
</dbReference>
<dbReference type="PRINTS" id="PR01504">
    <property type="entry name" value="PNCREATITSAP"/>
</dbReference>
<organism evidence="3 4">
    <name type="scientific">Ameca splendens</name>
    <dbReference type="NCBI Taxonomy" id="208324"/>
    <lineage>
        <taxon>Eukaryota</taxon>
        <taxon>Metazoa</taxon>
        <taxon>Chordata</taxon>
        <taxon>Craniata</taxon>
        <taxon>Vertebrata</taxon>
        <taxon>Euteleostomi</taxon>
        <taxon>Actinopterygii</taxon>
        <taxon>Neopterygii</taxon>
        <taxon>Teleostei</taxon>
        <taxon>Neoteleostei</taxon>
        <taxon>Acanthomorphata</taxon>
        <taxon>Ovalentaria</taxon>
        <taxon>Atherinomorphae</taxon>
        <taxon>Cyprinodontiformes</taxon>
        <taxon>Goodeidae</taxon>
        <taxon>Ameca</taxon>
    </lineage>
</organism>
<dbReference type="InterPro" id="IPR018378">
    <property type="entry name" value="C-type_lectin_CS"/>
</dbReference>
<dbReference type="Proteomes" id="UP001469553">
    <property type="component" value="Unassembled WGS sequence"/>
</dbReference>
<comment type="caution">
    <text evidence="3">The sequence shown here is derived from an EMBL/GenBank/DDBJ whole genome shotgun (WGS) entry which is preliminary data.</text>
</comment>